<feature type="domain" description="AB hydrolase-1" evidence="1">
    <location>
        <begin position="56"/>
        <end position="234"/>
    </location>
</feature>
<dbReference type="Pfam" id="PF12697">
    <property type="entry name" value="Abhydrolase_6"/>
    <property type="match status" value="1"/>
</dbReference>
<dbReference type="eggNOG" id="COG2021">
    <property type="taxonomic scope" value="Bacteria"/>
</dbReference>
<dbReference type="EMBL" id="AEQP01000002">
    <property type="protein sequence ID" value="EFV95756.1"/>
    <property type="molecule type" value="Genomic_DNA"/>
</dbReference>
<dbReference type="STRING" id="887898.HMPREF0551_0664"/>
<comment type="caution">
    <text evidence="2">The sequence shown here is derived from an EMBL/GenBank/DDBJ whole genome shotgun (WGS) entry which is preliminary data.</text>
</comment>
<dbReference type="Gene3D" id="3.40.50.1820">
    <property type="entry name" value="alpha/beta hydrolase"/>
    <property type="match status" value="1"/>
</dbReference>
<dbReference type="GO" id="GO:0016787">
    <property type="term" value="F:hydrolase activity"/>
    <property type="evidence" value="ECO:0007669"/>
    <property type="project" value="UniProtKB-KW"/>
</dbReference>
<organism evidence="2 3">
    <name type="scientific">Lautropia mirabilis ATCC 51599</name>
    <dbReference type="NCBI Taxonomy" id="887898"/>
    <lineage>
        <taxon>Bacteria</taxon>
        <taxon>Pseudomonadati</taxon>
        <taxon>Pseudomonadota</taxon>
        <taxon>Betaproteobacteria</taxon>
        <taxon>Burkholderiales</taxon>
        <taxon>Burkholderiaceae</taxon>
        <taxon>Lautropia</taxon>
    </lineage>
</organism>
<protein>
    <submittedName>
        <fullName evidence="2">Hydrolase, alpha/beta domain protein</fullName>
    </submittedName>
</protein>
<dbReference type="HOGENOM" id="CLU_020336_29_1_4"/>
<dbReference type="InterPro" id="IPR000073">
    <property type="entry name" value="AB_hydrolase_1"/>
</dbReference>
<proteinExistence type="predicted"/>
<dbReference type="PANTHER" id="PTHR43433">
    <property type="entry name" value="HYDROLASE, ALPHA/BETA FOLD FAMILY PROTEIN"/>
    <property type="match status" value="1"/>
</dbReference>
<keyword evidence="2" id="KW-0378">Hydrolase</keyword>
<gene>
    <name evidence="2" type="ORF">HMPREF0551_0664</name>
</gene>
<dbReference type="PANTHER" id="PTHR43433:SF4">
    <property type="entry name" value="NON-HEME CHLOROPEROXIDASE-RELATED"/>
    <property type="match status" value="1"/>
</dbReference>
<accession>E7RVF2</accession>
<dbReference type="Proteomes" id="UP000011021">
    <property type="component" value="Unassembled WGS sequence"/>
</dbReference>
<reference evidence="2 3" key="1">
    <citation type="submission" date="2010-12" db="EMBL/GenBank/DDBJ databases">
        <authorList>
            <person name="Muzny D."/>
            <person name="Qin X."/>
            <person name="Deng J."/>
            <person name="Jiang H."/>
            <person name="Liu Y."/>
            <person name="Qu J."/>
            <person name="Song X.-Z."/>
            <person name="Zhang L."/>
            <person name="Thornton R."/>
            <person name="Coyle M."/>
            <person name="Francisco L."/>
            <person name="Jackson L."/>
            <person name="Javaid M."/>
            <person name="Korchina V."/>
            <person name="Kovar C."/>
            <person name="Mata R."/>
            <person name="Mathew T."/>
            <person name="Ngo R."/>
            <person name="Nguyen L."/>
            <person name="Nguyen N."/>
            <person name="Okwuonu G."/>
            <person name="Ongeri F."/>
            <person name="Pham C."/>
            <person name="Simmons D."/>
            <person name="Wilczek-Boney K."/>
            <person name="Hale W."/>
            <person name="Jakkamsetti A."/>
            <person name="Pham P."/>
            <person name="Ruth R."/>
            <person name="San Lucas F."/>
            <person name="Warren J."/>
            <person name="Zhang J."/>
            <person name="Zhao Z."/>
            <person name="Zhou C."/>
            <person name="Zhu D."/>
            <person name="Lee S."/>
            <person name="Bess C."/>
            <person name="Blankenburg K."/>
            <person name="Forbes L."/>
            <person name="Fu Q."/>
            <person name="Gubbala S."/>
            <person name="Hirani K."/>
            <person name="Jayaseelan J.C."/>
            <person name="Lara F."/>
            <person name="Munidasa M."/>
            <person name="Palculict T."/>
            <person name="Patil S."/>
            <person name="Pu L.-L."/>
            <person name="Saada N."/>
            <person name="Tang L."/>
            <person name="Weissenberger G."/>
            <person name="Zhu Y."/>
            <person name="Hemphill L."/>
            <person name="Shang Y."/>
            <person name="Youmans B."/>
            <person name="Ayvaz T."/>
            <person name="Ross M."/>
            <person name="Santibanez J."/>
            <person name="Aqrawi P."/>
            <person name="Gross S."/>
            <person name="Joshi V."/>
            <person name="Fowler G."/>
            <person name="Nazareth L."/>
            <person name="Reid J."/>
            <person name="Worley K."/>
            <person name="Petrosino J."/>
            <person name="Highlander S."/>
            <person name="Gibbs R."/>
        </authorList>
    </citation>
    <scope>NUCLEOTIDE SEQUENCE [LARGE SCALE GENOMIC DNA]</scope>
    <source>
        <strain evidence="2 3">ATCC 51599</strain>
    </source>
</reference>
<sequence>MPAPVASTPVMFGRLPTVLVPGLLCTPQLFMAQLPLFWTQGSVTVADTTRHGEIGAMARAILADAPPVFRLVGLSMGGYLAFEILRQAPERVGELVLFDTSARADTDEVRENRLQMIRMAQNGGFGRIPSMFPRLVAPGRVDDLQLAALVEGMRQAVGAEGFVRQQMAILGRPDSRPLLAKIDCRTLVVVGEGDQLTPPALAQEISSSVPGAKLAIIPGAGHLAPMERPEAVNAVLQRWLSQA</sequence>
<dbReference type="RefSeq" id="WP_005672768.1">
    <property type="nucleotide sequence ID" value="NZ_CP146288.1"/>
</dbReference>
<evidence type="ECO:0000313" key="3">
    <source>
        <dbReference type="Proteomes" id="UP000011021"/>
    </source>
</evidence>
<dbReference type="SUPFAM" id="SSF53474">
    <property type="entry name" value="alpha/beta-Hydrolases"/>
    <property type="match status" value="1"/>
</dbReference>
<dbReference type="InterPro" id="IPR050471">
    <property type="entry name" value="AB_hydrolase"/>
</dbReference>
<dbReference type="AlphaFoldDB" id="E7RVF2"/>
<evidence type="ECO:0000313" key="2">
    <source>
        <dbReference type="EMBL" id="EFV95756.1"/>
    </source>
</evidence>
<name>E7RVF2_9BURK</name>
<evidence type="ECO:0000259" key="1">
    <source>
        <dbReference type="Pfam" id="PF12697"/>
    </source>
</evidence>
<keyword evidence="3" id="KW-1185">Reference proteome</keyword>
<dbReference type="InterPro" id="IPR029058">
    <property type="entry name" value="AB_hydrolase_fold"/>
</dbReference>
<dbReference type="PRINTS" id="PR00111">
    <property type="entry name" value="ABHYDROLASE"/>
</dbReference>